<keyword evidence="2" id="KW-1185">Reference proteome</keyword>
<sequence length="170" mass="18281">MREGGSPFAQSECCPDMGGFVDGQGCIENKNCTDSCEKPIQMDGPKGCFLRKTEKPSVYFDGNANIERPCAPGTLFNEQACTCVQDVSVERSRPGAQAGMKCSCANATLRCDCSDAWPASKAGGIETRPYPISVGSCSRSSGFKGLMDDVNMYEDCVPDEMYGIFMSVLE</sequence>
<accession>A0ABY7E475</accession>
<evidence type="ECO:0000313" key="2">
    <source>
        <dbReference type="Proteomes" id="UP001164746"/>
    </source>
</evidence>
<evidence type="ECO:0000313" key="1">
    <source>
        <dbReference type="EMBL" id="WAR03767.1"/>
    </source>
</evidence>
<dbReference type="EMBL" id="CP111015">
    <property type="protein sequence ID" value="WAR03767.1"/>
    <property type="molecule type" value="Genomic_DNA"/>
</dbReference>
<organism evidence="1 2">
    <name type="scientific">Mya arenaria</name>
    <name type="common">Soft-shell clam</name>
    <dbReference type="NCBI Taxonomy" id="6604"/>
    <lineage>
        <taxon>Eukaryota</taxon>
        <taxon>Metazoa</taxon>
        <taxon>Spiralia</taxon>
        <taxon>Lophotrochozoa</taxon>
        <taxon>Mollusca</taxon>
        <taxon>Bivalvia</taxon>
        <taxon>Autobranchia</taxon>
        <taxon>Heteroconchia</taxon>
        <taxon>Euheterodonta</taxon>
        <taxon>Imparidentia</taxon>
        <taxon>Neoheterodontei</taxon>
        <taxon>Myida</taxon>
        <taxon>Myoidea</taxon>
        <taxon>Myidae</taxon>
        <taxon>Mya</taxon>
    </lineage>
</organism>
<protein>
    <submittedName>
        <fullName evidence="1">Uncharacterized protein</fullName>
    </submittedName>
</protein>
<name>A0ABY7E475_MYAAR</name>
<gene>
    <name evidence="1" type="ORF">MAR_010325</name>
</gene>
<proteinExistence type="predicted"/>
<reference evidence="1" key="1">
    <citation type="submission" date="2022-11" db="EMBL/GenBank/DDBJ databases">
        <title>Centuries of genome instability and evolution in soft-shell clam transmissible cancer (bioRxiv).</title>
        <authorList>
            <person name="Hart S.F.M."/>
            <person name="Yonemitsu M.A."/>
            <person name="Giersch R.M."/>
            <person name="Beal B.F."/>
            <person name="Arriagada G."/>
            <person name="Davis B.W."/>
            <person name="Ostrander E.A."/>
            <person name="Goff S.P."/>
            <person name="Metzger M.J."/>
        </authorList>
    </citation>
    <scope>NUCLEOTIDE SEQUENCE</scope>
    <source>
        <strain evidence="1">MELC-2E11</strain>
        <tissue evidence="1">Siphon/mantle</tissue>
    </source>
</reference>
<dbReference type="Proteomes" id="UP001164746">
    <property type="component" value="Chromosome 4"/>
</dbReference>